<dbReference type="InterPro" id="IPR042121">
    <property type="entry name" value="MutL_C_regsub"/>
</dbReference>
<feature type="region of interest" description="Disordered" evidence="5">
    <location>
        <begin position="383"/>
        <end position="428"/>
    </location>
</feature>
<dbReference type="SUPFAM" id="SSF54211">
    <property type="entry name" value="Ribosomal protein S5 domain 2-like"/>
    <property type="match status" value="1"/>
</dbReference>
<name>A0ABR7SZE9_HELCL</name>
<dbReference type="Gene3D" id="3.30.565.10">
    <property type="entry name" value="Histidine kinase-like ATPase, C-terminal domain"/>
    <property type="match status" value="1"/>
</dbReference>
<reference evidence="8 9" key="1">
    <citation type="submission" date="2020-07" db="EMBL/GenBank/DDBJ databases">
        <title>Draft whole-genome sequence of Heliobacterium chlorum DSM 3682, type strain.</title>
        <authorList>
            <person name="Kyndt J.A."/>
            <person name="Meyer T.E."/>
            <person name="Imhoff J.F."/>
        </authorList>
    </citation>
    <scope>NUCLEOTIDE SEQUENCE [LARGE SCALE GENOMIC DNA]</scope>
    <source>
        <strain evidence="8 9">DSM 3682</strain>
    </source>
</reference>
<dbReference type="PROSITE" id="PS00058">
    <property type="entry name" value="DNA_MISMATCH_REPAIR_1"/>
    <property type="match status" value="1"/>
</dbReference>
<feature type="domain" description="DNA mismatch repair protein S5" evidence="7">
    <location>
        <begin position="209"/>
        <end position="328"/>
    </location>
</feature>
<dbReference type="InterPro" id="IPR036890">
    <property type="entry name" value="HATPase_C_sf"/>
</dbReference>
<feature type="compositionally biased region" description="Basic and acidic residues" evidence="5">
    <location>
        <begin position="418"/>
        <end position="428"/>
    </location>
</feature>
<evidence type="ECO:0000256" key="3">
    <source>
        <dbReference type="ARBA" id="ARBA00023204"/>
    </source>
</evidence>
<dbReference type="EMBL" id="JACVHF010000003">
    <property type="protein sequence ID" value="MBC9783811.1"/>
    <property type="molecule type" value="Genomic_DNA"/>
</dbReference>
<dbReference type="InterPro" id="IPR014762">
    <property type="entry name" value="DNA_mismatch_repair_CS"/>
</dbReference>
<dbReference type="InterPro" id="IPR002099">
    <property type="entry name" value="MutL/Mlh/PMS"/>
</dbReference>
<dbReference type="HAMAP" id="MF_00149">
    <property type="entry name" value="DNA_mis_repair"/>
    <property type="match status" value="1"/>
</dbReference>
<comment type="caution">
    <text evidence="8">The sequence shown here is derived from an EMBL/GenBank/DDBJ whole genome shotgun (WGS) entry which is preliminary data.</text>
</comment>
<dbReference type="SUPFAM" id="SSF118116">
    <property type="entry name" value="DNA mismatch repair protein MutL"/>
    <property type="match status" value="1"/>
</dbReference>
<dbReference type="InterPro" id="IPR013507">
    <property type="entry name" value="DNA_mismatch_S5_2-like"/>
</dbReference>
<keyword evidence="8" id="KW-0255">Endonuclease</keyword>
<dbReference type="PANTHER" id="PTHR10073">
    <property type="entry name" value="DNA MISMATCH REPAIR PROTEIN MLH, PMS, MUTL"/>
    <property type="match status" value="1"/>
</dbReference>
<keyword evidence="8" id="KW-0540">Nuclease</keyword>
<dbReference type="Pfam" id="PF08676">
    <property type="entry name" value="MutL_C"/>
    <property type="match status" value="1"/>
</dbReference>
<protein>
    <recommendedName>
        <fullName evidence="4">DNA mismatch repair protein MutL</fullName>
    </recommendedName>
</protein>
<dbReference type="Pfam" id="PF13589">
    <property type="entry name" value="HATPase_c_3"/>
    <property type="match status" value="1"/>
</dbReference>
<evidence type="ECO:0000256" key="2">
    <source>
        <dbReference type="ARBA" id="ARBA00022763"/>
    </source>
</evidence>
<evidence type="ECO:0000259" key="7">
    <source>
        <dbReference type="SMART" id="SM01340"/>
    </source>
</evidence>
<evidence type="ECO:0000256" key="4">
    <source>
        <dbReference type="HAMAP-Rule" id="MF_00149"/>
    </source>
</evidence>
<dbReference type="InterPro" id="IPR038973">
    <property type="entry name" value="MutL/Mlh/Pms-like"/>
</dbReference>
<gene>
    <name evidence="4 8" type="primary">mutL</name>
    <name evidence="8" type="ORF">H1S01_04705</name>
</gene>
<evidence type="ECO:0000313" key="8">
    <source>
        <dbReference type="EMBL" id="MBC9783811.1"/>
    </source>
</evidence>
<dbReference type="InterPro" id="IPR020568">
    <property type="entry name" value="Ribosomal_Su5_D2-typ_SF"/>
</dbReference>
<dbReference type="InterPro" id="IPR042120">
    <property type="entry name" value="MutL_C_dimsub"/>
</dbReference>
<dbReference type="CDD" id="cd00782">
    <property type="entry name" value="MutL_Trans"/>
    <property type="match status" value="1"/>
</dbReference>
<feature type="region of interest" description="Disordered" evidence="5">
    <location>
        <begin position="338"/>
        <end position="369"/>
    </location>
</feature>
<dbReference type="Gene3D" id="3.30.1540.20">
    <property type="entry name" value="MutL, C-terminal domain, dimerisation subdomain"/>
    <property type="match status" value="1"/>
</dbReference>
<organism evidence="8 9">
    <name type="scientific">Heliobacterium chlorum</name>
    <dbReference type="NCBI Taxonomy" id="2698"/>
    <lineage>
        <taxon>Bacteria</taxon>
        <taxon>Bacillati</taxon>
        <taxon>Bacillota</taxon>
        <taxon>Clostridia</taxon>
        <taxon>Eubacteriales</taxon>
        <taxon>Heliobacteriaceae</taxon>
        <taxon>Heliobacterium</taxon>
    </lineage>
</organism>
<dbReference type="Proteomes" id="UP000617402">
    <property type="component" value="Unassembled WGS sequence"/>
</dbReference>
<keyword evidence="9" id="KW-1185">Reference proteome</keyword>
<dbReference type="SMART" id="SM01340">
    <property type="entry name" value="DNA_mis_repair"/>
    <property type="match status" value="1"/>
</dbReference>
<dbReference type="PANTHER" id="PTHR10073:SF12">
    <property type="entry name" value="DNA MISMATCH REPAIR PROTEIN MLH1"/>
    <property type="match status" value="1"/>
</dbReference>
<comment type="similarity">
    <text evidence="1 4">Belongs to the DNA mismatch repair MutL/HexB family.</text>
</comment>
<feature type="compositionally biased region" description="Polar residues" evidence="5">
    <location>
        <begin position="340"/>
        <end position="359"/>
    </location>
</feature>
<dbReference type="Gene3D" id="3.30.230.10">
    <property type="match status" value="1"/>
</dbReference>
<accession>A0ABR7SZE9</accession>
<dbReference type="InterPro" id="IPR014721">
    <property type="entry name" value="Ribsml_uS5_D2-typ_fold_subgr"/>
</dbReference>
<feature type="domain" description="MutL C-terminal dimerisation" evidence="6">
    <location>
        <begin position="507"/>
        <end position="652"/>
    </location>
</feature>
<comment type="function">
    <text evidence="4">This protein is involved in the repair of mismatches in DNA. It is required for dam-dependent methyl-directed DNA mismatch repair. May act as a 'molecular matchmaker', a protein that promotes the formation of a stable complex between two or more DNA-binding proteins in an ATP-dependent manner without itself being part of a final effector complex.</text>
</comment>
<dbReference type="Gene3D" id="3.30.1370.100">
    <property type="entry name" value="MutL, C-terminal domain, regulatory subdomain"/>
    <property type="match status" value="1"/>
</dbReference>
<dbReference type="InterPro" id="IPR037198">
    <property type="entry name" value="MutL_C_sf"/>
</dbReference>
<dbReference type="Pfam" id="PF01119">
    <property type="entry name" value="DNA_mis_repair"/>
    <property type="match status" value="1"/>
</dbReference>
<dbReference type="RefSeq" id="WP_188038960.1">
    <property type="nucleotide sequence ID" value="NZ_JACVHF010000003.1"/>
</dbReference>
<evidence type="ECO:0000313" key="9">
    <source>
        <dbReference type="Proteomes" id="UP000617402"/>
    </source>
</evidence>
<proteinExistence type="inferred from homology"/>
<dbReference type="InterPro" id="IPR020667">
    <property type="entry name" value="DNA_mismatch_repair_MutL"/>
</dbReference>
<dbReference type="InterPro" id="IPR014790">
    <property type="entry name" value="MutL_C"/>
</dbReference>
<keyword evidence="3 4" id="KW-0234">DNA repair</keyword>
<dbReference type="CDD" id="cd16926">
    <property type="entry name" value="HATPase_MutL-MLH-PMS-like"/>
    <property type="match status" value="1"/>
</dbReference>
<keyword evidence="2 4" id="KW-0227">DNA damage</keyword>
<dbReference type="SUPFAM" id="SSF55874">
    <property type="entry name" value="ATPase domain of HSP90 chaperone/DNA topoisomerase II/histidine kinase"/>
    <property type="match status" value="1"/>
</dbReference>
<sequence>MGVIRLLDTHTVNQIAAGEVVERPASIVKELMENALDAGATRIDLHLTDGGRQLIRIVDNGCGMSSEDASICIERHATSKIGSAEDLMAIETLGFRGEALPSIASVSRMEITTRRHCDSQGTRLRVEGGERQPVETVGAPPGTTIQVEDLFYNTPARRKFLRSSTAEGSACAEVIWRLSLAHPHVAVSLTQGRQVTFRSPGNNKTLETLSAVYGREVIPHLLALSHKSSEGWELSGFIGEPSLNRANRNHQTWFINQRWVRSRSLSLAVEEVYQGLLPVHRFPFFVLNLILPPHKVDVNAHPTKQEIKIDQERDICEFIQSVLKETLRSRALSRPLWTREGSSQPAISSSHNSQSSLTPDKTIKDRPSLNNVAKMTPLWINSIEPSAKRETSGVDQEPNRGRSDVTTGERVQKNTGDSLEKSTDRDGLEAATNTINNITKTDSKEISTGLFDKTSYPSLQYCVETESPEKHPGNTIVAESLPCSEDLPKSPLYDEPLKAAMVAEWIPIGQFQRSYILAEGQGALYLIDQHAAHERVLYYDLKEKFEQAIDVEQSSQQLLLPVTVTLTPAEFEAVIERISDLRDAGIILEHFGGNTLLIRAVPLGLPPGEEEGLLRDIIDRIQGGAKLRKEDLCREALSSLACRGAVKAGQTMSHAEMAALLQQVARLEGMDTCPHGRPYLLRIDRSELEHRFHRS</sequence>
<dbReference type="GO" id="GO:0004519">
    <property type="term" value="F:endonuclease activity"/>
    <property type="evidence" value="ECO:0007669"/>
    <property type="project" value="UniProtKB-KW"/>
</dbReference>
<feature type="compositionally biased region" description="Basic and acidic residues" evidence="5">
    <location>
        <begin position="386"/>
        <end position="403"/>
    </location>
</feature>
<dbReference type="SMART" id="SM00853">
    <property type="entry name" value="MutL_C"/>
    <property type="match status" value="1"/>
</dbReference>
<evidence type="ECO:0000256" key="5">
    <source>
        <dbReference type="SAM" id="MobiDB-lite"/>
    </source>
</evidence>
<keyword evidence="8" id="KW-0378">Hydrolase</keyword>
<evidence type="ECO:0000259" key="6">
    <source>
        <dbReference type="SMART" id="SM00853"/>
    </source>
</evidence>
<dbReference type="NCBIfam" id="TIGR00585">
    <property type="entry name" value="mutl"/>
    <property type="match status" value="1"/>
</dbReference>
<evidence type="ECO:0000256" key="1">
    <source>
        <dbReference type="ARBA" id="ARBA00006082"/>
    </source>
</evidence>